<reference evidence="1 2" key="1">
    <citation type="submission" date="2015-08" db="EMBL/GenBank/DDBJ databases">
        <title>Next Generation Sequencing and Analysis of the Genome of Puccinia sorghi L Schw, the Causal Agent of Maize Common Rust.</title>
        <authorList>
            <person name="Rochi L."/>
            <person name="Burguener G."/>
            <person name="Darino M."/>
            <person name="Turjanski A."/>
            <person name="Kreff E."/>
            <person name="Dieguez M.J."/>
            <person name="Sacco F."/>
        </authorList>
    </citation>
    <scope>NUCLEOTIDE SEQUENCE [LARGE SCALE GENOMIC DNA]</scope>
    <source>
        <strain evidence="1 2">RO10H11247</strain>
    </source>
</reference>
<dbReference type="Proteomes" id="UP000037035">
    <property type="component" value="Unassembled WGS sequence"/>
</dbReference>
<accession>A0A0L6UNG2</accession>
<name>A0A0L6UNG2_9BASI</name>
<protein>
    <submittedName>
        <fullName evidence="1">Uncharacterized protein</fullName>
    </submittedName>
</protein>
<dbReference type="VEuPathDB" id="FungiDB:VP01_4610g1"/>
<evidence type="ECO:0000313" key="1">
    <source>
        <dbReference type="EMBL" id="KNZ50074.1"/>
    </source>
</evidence>
<evidence type="ECO:0000313" key="2">
    <source>
        <dbReference type="Proteomes" id="UP000037035"/>
    </source>
</evidence>
<dbReference type="AlphaFoldDB" id="A0A0L6UNG2"/>
<sequence>MESSLRVKWFNNPDKILGIKLKQNPGHIQLSQHLLIDEVLDKHTQDFKPTYINISLSYIALGLRTNLSYM</sequence>
<feature type="non-terminal residue" evidence="1">
    <location>
        <position position="70"/>
    </location>
</feature>
<organism evidence="1 2">
    <name type="scientific">Puccinia sorghi</name>
    <dbReference type="NCBI Taxonomy" id="27349"/>
    <lineage>
        <taxon>Eukaryota</taxon>
        <taxon>Fungi</taxon>
        <taxon>Dikarya</taxon>
        <taxon>Basidiomycota</taxon>
        <taxon>Pucciniomycotina</taxon>
        <taxon>Pucciniomycetes</taxon>
        <taxon>Pucciniales</taxon>
        <taxon>Pucciniaceae</taxon>
        <taxon>Puccinia</taxon>
    </lineage>
</organism>
<keyword evidence="2" id="KW-1185">Reference proteome</keyword>
<comment type="caution">
    <text evidence="1">The sequence shown here is derived from an EMBL/GenBank/DDBJ whole genome shotgun (WGS) entry which is preliminary data.</text>
</comment>
<dbReference type="EMBL" id="LAVV01009736">
    <property type="protein sequence ID" value="KNZ50074.1"/>
    <property type="molecule type" value="Genomic_DNA"/>
</dbReference>
<gene>
    <name evidence="1" type="ORF">VP01_4610g1</name>
</gene>
<proteinExistence type="predicted"/>